<feature type="compositionally biased region" description="Basic residues" evidence="5">
    <location>
        <begin position="189"/>
        <end position="198"/>
    </location>
</feature>
<evidence type="ECO:0000256" key="1">
    <source>
        <dbReference type="ARBA" id="ARBA00000073"/>
    </source>
</evidence>
<dbReference type="PANTHER" id="PTHR21600">
    <property type="entry name" value="MITOCHONDRIAL RNA PSEUDOURIDINE SYNTHASE"/>
    <property type="match status" value="1"/>
</dbReference>
<dbReference type="GO" id="GO:0003723">
    <property type="term" value="F:RNA binding"/>
    <property type="evidence" value="ECO:0007669"/>
    <property type="project" value="InterPro"/>
</dbReference>
<comment type="function">
    <text evidence="4">Responsible for synthesis of pseudouridine from uracil.</text>
</comment>
<comment type="similarity">
    <text evidence="2 4">Belongs to the pseudouridine synthase RluA family.</text>
</comment>
<sequence length="293" mass="33229">MDILKETFSIQIHSKWQGLTLDALLKDQLAFGKKTIHQWRMDKSILINGELKPWKDSLSEGDVISFEYEASPSAPAWNKEIELLYEDEHLIIVNKPAGLDTHPNTEKDTKTLQHAVVHYLLSKDHTGYAQPVHRLDRDTTGAILFAKHPGIKPLLDSLLEKRLIKRTYIAIAEGKLKQSGTISEPIGKDRHHPSRRRVSPGGQKAVTHYHCLQYNAESNLSLVELNLETGRTHQIRVHLSSIGHPIFGDQLYGSTNRHVKYHALHAKKLSFQHPFSHKNIEVIAGTPSHFSKN</sequence>
<evidence type="ECO:0000256" key="4">
    <source>
        <dbReference type="RuleBase" id="RU362028"/>
    </source>
</evidence>
<comment type="caution">
    <text evidence="7">The sequence shown here is derived from an EMBL/GenBank/DDBJ whole genome shotgun (WGS) entry which is preliminary data.</text>
</comment>
<dbReference type="InterPro" id="IPR006225">
    <property type="entry name" value="PsdUridine_synth_RluC/D"/>
</dbReference>
<dbReference type="EC" id="5.4.99.-" evidence="4"/>
<dbReference type="InterPro" id="IPR050188">
    <property type="entry name" value="RluA_PseudoU_synthase"/>
</dbReference>
<protein>
    <recommendedName>
        <fullName evidence="4">Pseudouridine synthase</fullName>
        <ecNumber evidence="4">5.4.99.-</ecNumber>
    </recommendedName>
</protein>
<dbReference type="CDD" id="cd02869">
    <property type="entry name" value="PseudoU_synth_RluA_like"/>
    <property type="match status" value="1"/>
</dbReference>
<dbReference type="AlphaFoldDB" id="A0A4Y8L6L7"/>
<feature type="region of interest" description="Disordered" evidence="5">
    <location>
        <begin position="181"/>
        <end position="202"/>
    </location>
</feature>
<evidence type="ECO:0000313" key="8">
    <source>
        <dbReference type="Proteomes" id="UP000297776"/>
    </source>
</evidence>
<comment type="catalytic activity">
    <reaction evidence="1 4">
        <text>a uridine in RNA = a pseudouridine in RNA</text>
        <dbReference type="Rhea" id="RHEA:48348"/>
        <dbReference type="Rhea" id="RHEA-COMP:12068"/>
        <dbReference type="Rhea" id="RHEA-COMP:12069"/>
        <dbReference type="ChEBI" id="CHEBI:65314"/>
        <dbReference type="ChEBI" id="CHEBI:65315"/>
    </reaction>
</comment>
<reference evidence="7 8" key="1">
    <citation type="submission" date="2019-03" db="EMBL/GenBank/DDBJ databases">
        <authorList>
            <person name="Yang Y."/>
        </authorList>
    </citation>
    <scope>NUCLEOTIDE SEQUENCE [LARGE SCALE GENOMIC DNA]</scope>
    <source>
        <strain evidence="7 8">ASL-1</strain>
    </source>
</reference>
<dbReference type="InterPro" id="IPR020103">
    <property type="entry name" value="PsdUridine_synth_cat_dom_sf"/>
</dbReference>
<dbReference type="PANTHER" id="PTHR21600:SF87">
    <property type="entry name" value="RNA PSEUDOURIDYLATE SYNTHASE DOMAIN-CONTAINING PROTEIN 1"/>
    <property type="match status" value="1"/>
</dbReference>
<dbReference type="Proteomes" id="UP000297776">
    <property type="component" value="Unassembled WGS sequence"/>
</dbReference>
<dbReference type="InterPro" id="IPR006224">
    <property type="entry name" value="PsdUridine_synth_RluA-like_CS"/>
</dbReference>
<dbReference type="SUPFAM" id="SSF55120">
    <property type="entry name" value="Pseudouridine synthase"/>
    <property type="match status" value="1"/>
</dbReference>
<evidence type="ECO:0000313" key="7">
    <source>
        <dbReference type="EMBL" id="TFD97718.1"/>
    </source>
</evidence>
<proteinExistence type="inferred from homology"/>
<feature type="domain" description="Pseudouridine synthase RsuA/RluA-like" evidence="6">
    <location>
        <begin position="89"/>
        <end position="241"/>
    </location>
</feature>
<evidence type="ECO:0000256" key="5">
    <source>
        <dbReference type="SAM" id="MobiDB-lite"/>
    </source>
</evidence>
<dbReference type="PROSITE" id="PS01129">
    <property type="entry name" value="PSI_RLU"/>
    <property type="match status" value="1"/>
</dbReference>
<dbReference type="NCBIfam" id="TIGR00005">
    <property type="entry name" value="rluA_subfam"/>
    <property type="match status" value="1"/>
</dbReference>
<dbReference type="GO" id="GO:0140098">
    <property type="term" value="F:catalytic activity, acting on RNA"/>
    <property type="evidence" value="ECO:0007669"/>
    <property type="project" value="UniProtKB-ARBA"/>
</dbReference>
<feature type="active site" evidence="3">
    <location>
        <position position="136"/>
    </location>
</feature>
<evidence type="ECO:0000259" key="6">
    <source>
        <dbReference type="Pfam" id="PF00849"/>
    </source>
</evidence>
<dbReference type="EMBL" id="SORX01000016">
    <property type="protein sequence ID" value="TFD97718.1"/>
    <property type="molecule type" value="Genomic_DNA"/>
</dbReference>
<dbReference type="GO" id="GO:0000455">
    <property type="term" value="P:enzyme-directed rRNA pseudouridine synthesis"/>
    <property type="evidence" value="ECO:0007669"/>
    <property type="project" value="TreeGrafter"/>
</dbReference>
<evidence type="ECO:0000256" key="2">
    <source>
        <dbReference type="ARBA" id="ARBA00010876"/>
    </source>
</evidence>
<dbReference type="InterPro" id="IPR006145">
    <property type="entry name" value="PsdUridine_synth_RsuA/RluA"/>
</dbReference>
<dbReference type="GO" id="GO:0009982">
    <property type="term" value="F:pseudouridine synthase activity"/>
    <property type="evidence" value="ECO:0007669"/>
    <property type="project" value="InterPro"/>
</dbReference>
<dbReference type="OrthoDB" id="9807829at2"/>
<dbReference type="Pfam" id="PF00849">
    <property type="entry name" value="PseudoU_synth_2"/>
    <property type="match status" value="1"/>
</dbReference>
<gene>
    <name evidence="7" type="ORF">E2626_16325</name>
</gene>
<evidence type="ECO:0000256" key="3">
    <source>
        <dbReference type="PIRSR" id="PIRSR606225-1"/>
    </source>
</evidence>
<keyword evidence="4" id="KW-0413">Isomerase</keyword>
<organism evidence="7 8">
    <name type="scientific">Jeotgalibacillus salarius</name>
    <dbReference type="NCBI Taxonomy" id="546023"/>
    <lineage>
        <taxon>Bacteria</taxon>
        <taxon>Bacillati</taxon>
        <taxon>Bacillota</taxon>
        <taxon>Bacilli</taxon>
        <taxon>Bacillales</taxon>
        <taxon>Caryophanaceae</taxon>
        <taxon>Jeotgalibacillus</taxon>
    </lineage>
</organism>
<accession>A0A4Y8L6L7</accession>
<name>A0A4Y8L6L7_9BACL</name>
<dbReference type="Gene3D" id="3.30.2350.10">
    <property type="entry name" value="Pseudouridine synthase"/>
    <property type="match status" value="1"/>
</dbReference>
<keyword evidence="8" id="KW-1185">Reference proteome</keyword>